<proteinExistence type="predicted"/>
<gene>
    <name evidence="2" type="ORF">C6P37_13895</name>
</gene>
<sequence length="62" mass="7005">MGKLKAASARQGDLRGGRLFPEWRNPPVFLSRHAHAAQSFDSRSGGMDTENRKYDKMVSNNR</sequence>
<feature type="region of interest" description="Disordered" evidence="1">
    <location>
        <begin position="1"/>
        <end position="22"/>
    </location>
</feature>
<protein>
    <submittedName>
        <fullName evidence="2">Uncharacterized protein</fullName>
    </submittedName>
</protein>
<evidence type="ECO:0000313" key="3">
    <source>
        <dbReference type="Proteomes" id="UP000257014"/>
    </source>
</evidence>
<dbReference type="EMBL" id="QEWE01000027">
    <property type="protein sequence ID" value="REJ26270.1"/>
    <property type="molecule type" value="Genomic_DNA"/>
</dbReference>
<feature type="region of interest" description="Disordered" evidence="1">
    <location>
        <begin position="36"/>
        <end position="62"/>
    </location>
</feature>
<comment type="caution">
    <text evidence="2">The sequence shown here is derived from an EMBL/GenBank/DDBJ whole genome shotgun (WGS) entry which is preliminary data.</text>
</comment>
<accession>A0A3E0K0W8</accession>
<name>A0A3E0K0W8_9BACI</name>
<organism evidence="2 3">
    <name type="scientific">Caldibacillus debilis</name>
    <dbReference type="NCBI Taxonomy" id="301148"/>
    <lineage>
        <taxon>Bacteria</taxon>
        <taxon>Bacillati</taxon>
        <taxon>Bacillota</taxon>
        <taxon>Bacilli</taxon>
        <taxon>Bacillales</taxon>
        <taxon>Bacillaceae</taxon>
        <taxon>Caldibacillus</taxon>
    </lineage>
</organism>
<dbReference type="AlphaFoldDB" id="A0A3E0K0W8"/>
<evidence type="ECO:0000313" key="2">
    <source>
        <dbReference type="EMBL" id="REJ26270.1"/>
    </source>
</evidence>
<reference evidence="2 3" key="1">
    <citation type="submission" date="2018-03" db="EMBL/GenBank/DDBJ databases">
        <authorList>
            <person name="Keele B.F."/>
        </authorList>
    </citation>
    <scope>NUCLEOTIDE SEQUENCE [LARGE SCALE GENOMIC DNA]</scope>
    <source>
        <strain evidence="2">ZCTH4_d</strain>
    </source>
</reference>
<dbReference type="Proteomes" id="UP000257014">
    <property type="component" value="Unassembled WGS sequence"/>
</dbReference>
<evidence type="ECO:0000256" key="1">
    <source>
        <dbReference type="SAM" id="MobiDB-lite"/>
    </source>
</evidence>